<evidence type="ECO:0000313" key="3">
    <source>
        <dbReference type="Proteomes" id="UP000663935"/>
    </source>
</evidence>
<reference evidence="2 3" key="1">
    <citation type="submission" date="2021-03" db="EMBL/GenBank/DDBJ databases">
        <title>Complete genome of Polaribacter_sp.G4M1.</title>
        <authorList>
            <person name="Jeong S.W."/>
            <person name="Bae J.W."/>
        </authorList>
    </citation>
    <scope>NUCLEOTIDE SEQUENCE [LARGE SCALE GENOMIC DNA]</scope>
    <source>
        <strain evidence="2 3">G4M1</strain>
    </source>
</reference>
<proteinExistence type="predicted"/>
<keyword evidence="1" id="KW-0472">Membrane</keyword>
<gene>
    <name evidence="2" type="ORF">JL193_11210</name>
</gene>
<dbReference type="Proteomes" id="UP000663935">
    <property type="component" value="Chromosome"/>
</dbReference>
<protein>
    <submittedName>
        <fullName evidence="2">Uncharacterized protein</fullName>
    </submittedName>
</protein>
<evidence type="ECO:0000256" key="1">
    <source>
        <dbReference type="SAM" id="Phobius"/>
    </source>
</evidence>
<accession>A0ABX7STM7</accession>
<name>A0ABX7STM7_9FLAO</name>
<feature type="transmembrane region" description="Helical" evidence="1">
    <location>
        <begin position="6"/>
        <end position="27"/>
    </location>
</feature>
<organism evidence="2 3">
    <name type="scientific">Polaribacter batillariae</name>
    <dbReference type="NCBI Taxonomy" id="2808900"/>
    <lineage>
        <taxon>Bacteria</taxon>
        <taxon>Pseudomonadati</taxon>
        <taxon>Bacteroidota</taxon>
        <taxon>Flavobacteriia</taxon>
        <taxon>Flavobacteriales</taxon>
        <taxon>Flavobacteriaceae</taxon>
    </lineage>
</organism>
<dbReference type="EMBL" id="CP071795">
    <property type="protein sequence ID" value="QTD36705.1"/>
    <property type="molecule type" value="Genomic_DNA"/>
</dbReference>
<sequence>MKLISEHITSLICILGITIFIIVYLIYQYKQLKIKEINKLNYLFLDFKEEKIISNQLRKLPTELKTLEQNTQQKLQKIKVDVLNINFSLVEIFK</sequence>
<dbReference type="RefSeq" id="WP_207970887.1">
    <property type="nucleotide sequence ID" value="NZ_CP071795.1"/>
</dbReference>
<keyword evidence="1" id="KW-0812">Transmembrane</keyword>
<keyword evidence="3" id="KW-1185">Reference proteome</keyword>
<keyword evidence="1" id="KW-1133">Transmembrane helix</keyword>
<evidence type="ECO:0000313" key="2">
    <source>
        <dbReference type="EMBL" id="QTD36705.1"/>
    </source>
</evidence>